<reference evidence="1 2" key="1">
    <citation type="submission" date="2020-03" db="EMBL/GenBank/DDBJ databases">
        <title>Leucobacter sp. nov., isolated from beetles.</title>
        <authorList>
            <person name="Hyun D.-W."/>
            <person name="Bae J.-W."/>
        </authorList>
    </citation>
    <scope>NUCLEOTIDE SEQUENCE [LARGE SCALE GENOMIC DNA]</scope>
    <source>
        <strain evidence="1 2">HDW9B</strain>
    </source>
</reference>
<gene>
    <name evidence="1" type="ORF">G7067_11295</name>
</gene>
<dbReference type="AlphaFoldDB" id="A0A6G8FL94"/>
<proteinExistence type="predicted"/>
<keyword evidence="2" id="KW-1185">Reference proteome</keyword>
<accession>A0A6G8FL94</accession>
<organism evidence="1 2">
    <name type="scientific">Leucobacter insecticola</name>
    <dbReference type="NCBI Taxonomy" id="2714934"/>
    <lineage>
        <taxon>Bacteria</taxon>
        <taxon>Bacillati</taxon>
        <taxon>Actinomycetota</taxon>
        <taxon>Actinomycetes</taxon>
        <taxon>Micrococcales</taxon>
        <taxon>Microbacteriaceae</taxon>
        <taxon>Leucobacter</taxon>
    </lineage>
</organism>
<sequence>MLILTRSELLLSGLKERGIARQVRDGVLLRLTKGLYVVAESLQSLTPEERHLVMVFAVATTMRTESLFSSYSAAALWGLPLYEFRAAPPQTLVSHTVNVSNTRTVVRRVAHYSDAEVAKIGGVYCTSLPRTILDLARLDTPERAIACADAAMSLLFPVDRGAGMSDAAQVWRQELLDQLGRERGGRGVRRAANVIRLADGSADSPLESVARLRFVSHGYAVASQVEVPAPGGHRYHIDLELLGLGIFCEVDGKQKYTEPEFRGGLTAEEVVFREKKRAEWIENKTRKRVHRLGYAELRTPATFTRWLRDARIPAPRAVAAETV</sequence>
<dbReference type="Proteomes" id="UP000501387">
    <property type="component" value="Chromosome"/>
</dbReference>
<name>A0A6G8FL94_9MICO</name>
<dbReference type="EMBL" id="CP049934">
    <property type="protein sequence ID" value="QIM16852.1"/>
    <property type="molecule type" value="Genomic_DNA"/>
</dbReference>
<protein>
    <submittedName>
        <fullName evidence="1">Type IV toxin-antitoxin system AbiEi family antitoxin domain-containing protein</fullName>
    </submittedName>
</protein>
<dbReference type="KEGG" id="lins:G7067_11295"/>
<evidence type="ECO:0000313" key="2">
    <source>
        <dbReference type="Proteomes" id="UP000501387"/>
    </source>
</evidence>
<evidence type="ECO:0000313" key="1">
    <source>
        <dbReference type="EMBL" id="QIM16852.1"/>
    </source>
</evidence>